<dbReference type="InterPro" id="IPR003607">
    <property type="entry name" value="HD/PDEase_dom"/>
</dbReference>
<dbReference type="InterPro" id="IPR000014">
    <property type="entry name" value="PAS"/>
</dbReference>
<dbReference type="Gene3D" id="3.30.450.20">
    <property type="entry name" value="PAS domain"/>
    <property type="match status" value="1"/>
</dbReference>
<organism evidence="4 5">
    <name type="scientific">Desulfamplus magnetovallimortis</name>
    <dbReference type="NCBI Taxonomy" id="1246637"/>
    <lineage>
        <taxon>Bacteria</taxon>
        <taxon>Pseudomonadati</taxon>
        <taxon>Thermodesulfobacteriota</taxon>
        <taxon>Desulfobacteria</taxon>
        <taxon>Desulfobacterales</taxon>
        <taxon>Desulfobacteraceae</taxon>
        <taxon>Desulfamplus</taxon>
    </lineage>
</organism>
<dbReference type="SUPFAM" id="SSF52172">
    <property type="entry name" value="CheY-like"/>
    <property type="match status" value="1"/>
</dbReference>
<evidence type="ECO:0000256" key="1">
    <source>
        <dbReference type="PROSITE-ProRule" id="PRU00169"/>
    </source>
</evidence>
<dbReference type="GO" id="GO:0000160">
    <property type="term" value="P:phosphorelay signal transduction system"/>
    <property type="evidence" value="ECO:0007669"/>
    <property type="project" value="InterPro"/>
</dbReference>
<comment type="caution">
    <text evidence="1">Lacks conserved residue(s) required for the propagation of feature annotation.</text>
</comment>
<evidence type="ECO:0000259" key="2">
    <source>
        <dbReference type="PROSITE" id="PS50110"/>
    </source>
</evidence>
<dbReference type="Pfam" id="PF13487">
    <property type="entry name" value="HD_5"/>
    <property type="match status" value="1"/>
</dbReference>
<dbReference type="PROSITE" id="PS51832">
    <property type="entry name" value="HD_GYP"/>
    <property type="match status" value="1"/>
</dbReference>
<dbReference type="CDD" id="cd00130">
    <property type="entry name" value="PAS"/>
    <property type="match status" value="1"/>
</dbReference>
<dbReference type="PROSITE" id="PS50110">
    <property type="entry name" value="RESPONSE_REGULATORY"/>
    <property type="match status" value="1"/>
</dbReference>
<dbReference type="InterPro" id="IPR006675">
    <property type="entry name" value="HDIG_dom"/>
</dbReference>
<protein>
    <recommendedName>
        <fullName evidence="6">Response regulator receiver modulated metal dependent phosphohydrolase</fullName>
    </recommendedName>
</protein>
<dbReference type="Proteomes" id="UP000191931">
    <property type="component" value="Unassembled WGS sequence"/>
</dbReference>
<dbReference type="SUPFAM" id="SSF55785">
    <property type="entry name" value="PYP-like sensor domain (PAS domain)"/>
    <property type="match status" value="1"/>
</dbReference>
<keyword evidence="5" id="KW-1185">Reference proteome</keyword>
<name>A0A1W1H6W2_9BACT</name>
<gene>
    <name evidence="4" type="ORF">MTBBW1_1280015</name>
</gene>
<dbReference type="SUPFAM" id="SSF109604">
    <property type="entry name" value="HD-domain/PDEase-like"/>
    <property type="match status" value="1"/>
</dbReference>
<feature type="domain" description="HD-GYP" evidence="3">
    <location>
        <begin position="145"/>
        <end position="339"/>
    </location>
</feature>
<dbReference type="SMART" id="SM00471">
    <property type="entry name" value="HDc"/>
    <property type="match status" value="1"/>
</dbReference>
<dbReference type="SMART" id="SM00091">
    <property type="entry name" value="PAS"/>
    <property type="match status" value="1"/>
</dbReference>
<dbReference type="Gene3D" id="1.10.3210.10">
    <property type="entry name" value="Hypothetical protein af1432"/>
    <property type="match status" value="1"/>
</dbReference>
<dbReference type="STRING" id="1246637.MTBBW1_1280015"/>
<dbReference type="Pfam" id="PF00072">
    <property type="entry name" value="Response_reg"/>
    <property type="match status" value="1"/>
</dbReference>
<dbReference type="AlphaFoldDB" id="A0A1W1H6W2"/>
<dbReference type="Pfam" id="PF13426">
    <property type="entry name" value="PAS_9"/>
    <property type="match status" value="1"/>
</dbReference>
<evidence type="ECO:0000313" key="4">
    <source>
        <dbReference type="EMBL" id="SLM28212.1"/>
    </source>
</evidence>
<dbReference type="NCBIfam" id="TIGR00277">
    <property type="entry name" value="HDIG"/>
    <property type="match status" value="1"/>
</dbReference>
<dbReference type="EMBL" id="FWEV01000033">
    <property type="protein sequence ID" value="SLM28212.1"/>
    <property type="molecule type" value="Genomic_DNA"/>
</dbReference>
<dbReference type="InterPro" id="IPR052020">
    <property type="entry name" value="Cyclic_di-GMP/3'3'-cGAMP_PDE"/>
</dbReference>
<dbReference type="RefSeq" id="WP_080804557.1">
    <property type="nucleotide sequence ID" value="NZ_LT828547.1"/>
</dbReference>
<dbReference type="PANTHER" id="PTHR45228">
    <property type="entry name" value="CYCLIC DI-GMP PHOSPHODIESTERASE TM_0186-RELATED"/>
    <property type="match status" value="1"/>
</dbReference>
<dbReference type="InterPro" id="IPR035965">
    <property type="entry name" value="PAS-like_dom_sf"/>
</dbReference>
<dbReference type="CDD" id="cd00077">
    <property type="entry name" value="HDc"/>
    <property type="match status" value="1"/>
</dbReference>
<sequence length="458" mass="50923">MIRDTTEREAMIRALKLASEEWRRSFDALDDVIMLISPDFKIKRANMAAARLLGMDIHAIIDSQCHTVVHGTNAPPPYCPILKAQSLGIYSKAEAFEPHLDRIFNFSAAPIKDDTGRIRHCVEVISDVTDARKNARESIRLSKNLAESFKGITEALSGLVESRDPYTAGHSQHVAELAVQIGKDMGLDGDDLEGLHVAALLHDIGKAIIPAAILNKPGKLSEYEWGMIKQHPITAYDTLKRIPFPWPVADVVHQHHEKLDGSGYPLGLSGKNIHLWARIISAADLFDAMTSHRPYRPRMPRDKAMEELTRGMGVTYDEDVVHAIQNVLKLDDMRIFVVDYDNLVLQGIMDEIKIEGIEPSGFTDSQTALQAFSDNPAPLVMTELTMPGIDGVTLTRKIKELNPPTEVIVTASHYSKSDTLRALRAGASDFIEKPIDIVMFRKSLHRALNRYAAKITAT</sequence>
<accession>A0A1W1H6W2</accession>
<dbReference type="PANTHER" id="PTHR45228:SF4">
    <property type="entry name" value="LIPOPROTEIN"/>
    <property type="match status" value="1"/>
</dbReference>
<proteinExistence type="predicted"/>
<dbReference type="OrthoDB" id="5411762at2"/>
<dbReference type="InterPro" id="IPR037522">
    <property type="entry name" value="HD_GYP_dom"/>
</dbReference>
<evidence type="ECO:0000259" key="3">
    <source>
        <dbReference type="PROSITE" id="PS51832"/>
    </source>
</evidence>
<dbReference type="SMART" id="SM00448">
    <property type="entry name" value="REC"/>
    <property type="match status" value="1"/>
</dbReference>
<evidence type="ECO:0008006" key="6">
    <source>
        <dbReference type="Google" id="ProtNLM"/>
    </source>
</evidence>
<dbReference type="InterPro" id="IPR011006">
    <property type="entry name" value="CheY-like_superfamily"/>
</dbReference>
<feature type="domain" description="Response regulatory" evidence="2">
    <location>
        <begin position="334"/>
        <end position="448"/>
    </location>
</feature>
<evidence type="ECO:0000313" key="5">
    <source>
        <dbReference type="Proteomes" id="UP000191931"/>
    </source>
</evidence>
<reference evidence="4 5" key="1">
    <citation type="submission" date="2017-03" db="EMBL/GenBank/DDBJ databases">
        <authorList>
            <person name="Afonso C.L."/>
            <person name="Miller P.J."/>
            <person name="Scott M.A."/>
            <person name="Spackman E."/>
            <person name="Goraichik I."/>
            <person name="Dimitrov K.M."/>
            <person name="Suarez D.L."/>
            <person name="Swayne D.E."/>
        </authorList>
    </citation>
    <scope>NUCLEOTIDE SEQUENCE [LARGE SCALE GENOMIC DNA]</scope>
    <source>
        <strain evidence="4">PRJEB14757</strain>
    </source>
</reference>
<dbReference type="Gene3D" id="3.40.50.2300">
    <property type="match status" value="1"/>
</dbReference>
<dbReference type="InterPro" id="IPR001789">
    <property type="entry name" value="Sig_transdc_resp-reg_receiver"/>
</dbReference>